<keyword evidence="2" id="KW-1133">Transmembrane helix</keyword>
<dbReference type="AlphaFoldDB" id="A0A2S9XZ26"/>
<proteinExistence type="predicted"/>
<evidence type="ECO:0000313" key="4">
    <source>
        <dbReference type="Proteomes" id="UP000238823"/>
    </source>
</evidence>
<gene>
    <name evidence="3" type="ORF">ENSA7_66150</name>
</gene>
<dbReference type="EMBL" id="PVNL01000126">
    <property type="protein sequence ID" value="PRP98118.1"/>
    <property type="molecule type" value="Genomic_DNA"/>
</dbReference>
<sequence>MSAPKKGKDLSALKARLAKKAAAAGEPEGPVTSTPDVPSPGEVRAEVPAPGEVKRPAADIPAPGQVNKPADIPAPGEVKKPVDIPAPGEVLQQQPQPQAQAQAQAQAPYAPPAQPRGDIANDPMSGGVAFDPNAGIIDDVGEIKSRGGAGLAIFAGAIGVVVGLGLGWMGHRAVDSRDRVNSAKKKAETIQKKVTEIEETRSRIALKIGEAQDALEAKEGEKAVAALSELEPTYAELADLFGWQMASMHPDVIKSIFTLAEANNNLQLDVGILKGWIGANEAILSGRAKGPSAFVVIAGPQGSILAEYVSAICGEIPEELPEGFDPSTLEKCEGDAILSARAFMVRTEIGGDVQFVPQGMFLAPMGQMYSYAIGANPDANAKSYFDIRMGKLKDTMDAMVKLKDDALAGIGNYTENPVISGD</sequence>
<feature type="transmembrane region" description="Helical" evidence="2">
    <location>
        <begin position="151"/>
        <end position="170"/>
    </location>
</feature>
<feature type="region of interest" description="Disordered" evidence="1">
    <location>
        <begin position="1"/>
        <end position="127"/>
    </location>
</feature>
<keyword evidence="2" id="KW-0472">Membrane</keyword>
<feature type="compositionally biased region" description="Low complexity" evidence="1">
    <location>
        <begin position="92"/>
        <end position="108"/>
    </location>
</feature>
<evidence type="ECO:0000256" key="2">
    <source>
        <dbReference type="SAM" id="Phobius"/>
    </source>
</evidence>
<comment type="caution">
    <text evidence="3">The sequence shown here is derived from an EMBL/GenBank/DDBJ whole genome shotgun (WGS) entry which is preliminary data.</text>
</comment>
<keyword evidence="2" id="KW-0812">Transmembrane</keyword>
<name>A0A2S9XZ26_9BACT</name>
<accession>A0A2S9XZ26</accession>
<feature type="compositionally biased region" description="Basic and acidic residues" evidence="1">
    <location>
        <begin position="1"/>
        <end position="11"/>
    </location>
</feature>
<evidence type="ECO:0000313" key="3">
    <source>
        <dbReference type="EMBL" id="PRP98118.1"/>
    </source>
</evidence>
<reference evidence="3 4" key="1">
    <citation type="submission" date="2018-03" db="EMBL/GenBank/DDBJ databases">
        <title>Draft Genome Sequences of the Obligatory Marine Myxobacteria Enhygromyxa salina SWB007.</title>
        <authorList>
            <person name="Poehlein A."/>
            <person name="Moghaddam J.A."/>
            <person name="Harms H."/>
            <person name="Alanjari M."/>
            <person name="Koenig G.M."/>
            <person name="Daniel R."/>
            <person name="Schaeberle T.F."/>
        </authorList>
    </citation>
    <scope>NUCLEOTIDE SEQUENCE [LARGE SCALE GENOMIC DNA]</scope>
    <source>
        <strain evidence="3 4">SWB007</strain>
    </source>
</reference>
<feature type="compositionally biased region" description="Low complexity" evidence="1">
    <location>
        <begin position="12"/>
        <end position="24"/>
    </location>
</feature>
<organism evidence="3 4">
    <name type="scientific">Enhygromyxa salina</name>
    <dbReference type="NCBI Taxonomy" id="215803"/>
    <lineage>
        <taxon>Bacteria</taxon>
        <taxon>Pseudomonadati</taxon>
        <taxon>Myxococcota</taxon>
        <taxon>Polyangia</taxon>
        <taxon>Nannocystales</taxon>
        <taxon>Nannocystaceae</taxon>
        <taxon>Enhygromyxa</taxon>
    </lineage>
</organism>
<protein>
    <submittedName>
        <fullName evidence="3">Uncharacterized protein</fullName>
    </submittedName>
</protein>
<dbReference type="Proteomes" id="UP000238823">
    <property type="component" value="Unassembled WGS sequence"/>
</dbReference>
<evidence type="ECO:0000256" key="1">
    <source>
        <dbReference type="SAM" id="MobiDB-lite"/>
    </source>
</evidence>
<dbReference type="RefSeq" id="WP_181234355.1">
    <property type="nucleotide sequence ID" value="NZ_PVNL01000126.1"/>
</dbReference>